<reference evidence="1 2" key="1">
    <citation type="submission" date="2016-08" db="EMBL/GenBank/DDBJ databases">
        <authorList>
            <person name="Seilhamer J.J."/>
        </authorList>
    </citation>
    <scope>NUCLEOTIDE SEQUENCE [LARGE SCALE GENOMIC DNA]</scope>
    <source>
        <strain evidence="1 2">KT-27</strain>
    </source>
</reference>
<name>A0A2S3WFF3_PSEPU</name>
<proteinExistence type="predicted"/>
<dbReference type="EMBL" id="MIND01000018">
    <property type="protein sequence ID" value="POF89635.1"/>
    <property type="molecule type" value="Genomic_DNA"/>
</dbReference>
<evidence type="ECO:0000313" key="1">
    <source>
        <dbReference type="EMBL" id="POF89635.1"/>
    </source>
</evidence>
<organism evidence="1 2">
    <name type="scientific">Pseudomonas putida</name>
    <name type="common">Arthrobacter siderocapsulatus</name>
    <dbReference type="NCBI Taxonomy" id="303"/>
    <lineage>
        <taxon>Bacteria</taxon>
        <taxon>Pseudomonadati</taxon>
        <taxon>Pseudomonadota</taxon>
        <taxon>Gammaproteobacteria</taxon>
        <taxon>Pseudomonadales</taxon>
        <taxon>Pseudomonadaceae</taxon>
        <taxon>Pseudomonas</taxon>
    </lineage>
</organism>
<dbReference type="AlphaFoldDB" id="A0A2S3WFF3"/>
<protein>
    <submittedName>
        <fullName evidence="1">Uncharacterized protein</fullName>
    </submittedName>
</protein>
<gene>
    <name evidence="1" type="ORF">BGP80_17360</name>
</gene>
<sequence>MTVSTTDSVVTYIAGGPGYAIPYRFLQNADIEAVLAKQDGTLETLSPTQYTITGAGSQNGGTLTSTYAAGVLATPGASLTISRVMTAVQPTDLRNQGRYFAETHENVFDRLTMLIQQGIAGLSRALARPIGKSYYDAEARRIARVADPVDGQDAATKDWSLRSIADVIGGMTGSPNLASNVFYQGPNGLPYTVQDLSNRDDSGKGSALVGWKRSPLRKAINTAGQMLDAQAISVWERADLITDKPDPSDPDTWDWTPAFQALFDLAIPLIGTTPGPDFPRIAIMIPAGIYHLTSAEVGSKIDIFCAGGVIRPFDVAASADYVLKMTNFNRVYNLTIDMDYSVTYRESLWIRGRHNHLFGCSFWKARNAMTFGDPVWATTPSLGVLGDSENILSSCETVWCVTAFHTYGQNTILHFDDCLLYSSVYTLPDGDPRKAFWESLPAIVAYNWGSLVYTTGGCVANFTPLYPVFKSELQPVSGNVDYVNSFGRFYMNGTHIETGNLIETGSVGAYPAQDVSSNVLTMQGCNGYLTSNPAYFINLGADCRQFVSIDGTNRLYGYVSSKLVYSIGAPAHVSPMAFANLPADFFQCITVLHPRGYENYCALDASQSLQAFTSAFSVFKPTVLNQSDVNDALKADWFKTGTGVFSARADMRNALVRVSLSFTGGLASDSTVIRVMLNGVQQDQAIVNGSSPSAMLQVSRIPQGALLSVEVSQTQGRSANGSNANRIVLSASI</sequence>
<evidence type="ECO:0000313" key="2">
    <source>
        <dbReference type="Proteomes" id="UP000237194"/>
    </source>
</evidence>
<reference evidence="1 2" key="2">
    <citation type="submission" date="2018-03" db="EMBL/GenBank/DDBJ databases">
        <title>Draft genome of Pseudomonas putida strain KT-27.</title>
        <authorList>
            <person name="Yoshizawa S."/>
            <person name="Khan N.H."/>
            <person name="Nishimura M."/>
            <person name="Chiura H.X."/>
            <person name="Ogura Y."/>
            <person name="Hayashi T."/>
            <person name="Kogure K."/>
        </authorList>
    </citation>
    <scope>NUCLEOTIDE SEQUENCE [LARGE SCALE GENOMIC DNA]</scope>
    <source>
        <strain evidence="1 2">KT-27</strain>
    </source>
</reference>
<comment type="caution">
    <text evidence="1">The sequence shown here is derived from an EMBL/GenBank/DDBJ whole genome shotgun (WGS) entry which is preliminary data.</text>
</comment>
<dbReference type="RefSeq" id="WP_103437678.1">
    <property type="nucleotide sequence ID" value="NZ_MIND01000018.1"/>
</dbReference>
<dbReference type="Proteomes" id="UP000237194">
    <property type="component" value="Unassembled WGS sequence"/>
</dbReference>
<accession>A0A2S3WFF3</accession>